<organism evidence="2 3">
    <name type="scientific">Gibberella subglutinans</name>
    <name type="common">Fusarium subglutinans</name>
    <dbReference type="NCBI Taxonomy" id="42677"/>
    <lineage>
        <taxon>Eukaryota</taxon>
        <taxon>Fungi</taxon>
        <taxon>Dikarya</taxon>
        <taxon>Ascomycota</taxon>
        <taxon>Pezizomycotina</taxon>
        <taxon>Sordariomycetes</taxon>
        <taxon>Hypocreomycetidae</taxon>
        <taxon>Hypocreales</taxon>
        <taxon>Nectriaceae</taxon>
        <taxon>Fusarium</taxon>
        <taxon>Fusarium fujikuroi species complex</taxon>
    </lineage>
</organism>
<comment type="caution">
    <text evidence="2">The sequence shown here is derived from an EMBL/GenBank/DDBJ whole genome shotgun (WGS) entry which is preliminary data.</text>
</comment>
<keyword evidence="3" id="KW-1185">Reference proteome</keyword>
<dbReference type="OrthoDB" id="5107041at2759"/>
<dbReference type="EMBL" id="JAAOAV010000060">
    <property type="protein sequence ID" value="KAF5606520.1"/>
    <property type="molecule type" value="Genomic_DNA"/>
</dbReference>
<reference evidence="2 3" key="1">
    <citation type="submission" date="2020-05" db="EMBL/GenBank/DDBJ databases">
        <title>Identification and distribution of gene clusters putatively required for synthesis of sphingolipid metabolism inhibitors in phylogenetically diverse species of the filamentous fungus Fusarium.</title>
        <authorList>
            <person name="Kim H.-S."/>
            <person name="Busman M."/>
            <person name="Brown D.W."/>
            <person name="Divon H."/>
            <person name="Uhlig S."/>
            <person name="Proctor R.H."/>
        </authorList>
    </citation>
    <scope>NUCLEOTIDE SEQUENCE [LARGE SCALE GENOMIC DNA]</scope>
    <source>
        <strain evidence="2 3">NRRL 66333</strain>
    </source>
</reference>
<sequence>MPKNTRRGKGGHSYRAGPYERPQDESGGRGRGGGPGRGGDRGRGRGALNANSGGLCGGYSSFQGGVQVYGGQGYGSGYGGRGGYAPYPAGGRGRGAWAGGHGPVGFHPSQGSGGGPGAGPGWPNFYGDPGRAAGPAFWAGGAIGQGFYAAGGYDTYGREEGYSHFYNSQQWYPRRDEEDGYVHQGNEQEAPSYDARENEDMAEEAQSASHEVTRIWDMSVVPHGEGFCMYNSQAGGKQENIVGTLSIRGEIFWVACLDGSDESVANLHQMLPSGPKTVSVFAHGPKDILSQEELSKVKFDVNSMNDRLKDWLPEGRPVRTHSLLGPGCTRVSRAI</sequence>
<name>A0A8H5PZF8_GIBSU</name>
<proteinExistence type="predicted"/>
<evidence type="ECO:0000313" key="3">
    <source>
        <dbReference type="Proteomes" id="UP000547976"/>
    </source>
</evidence>
<protein>
    <submittedName>
        <fullName evidence="2">Uncharacterized protein</fullName>
    </submittedName>
</protein>
<feature type="region of interest" description="Disordered" evidence="1">
    <location>
        <begin position="179"/>
        <end position="198"/>
    </location>
</feature>
<evidence type="ECO:0000313" key="2">
    <source>
        <dbReference type="EMBL" id="KAF5606520.1"/>
    </source>
</evidence>
<gene>
    <name evidence="2" type="ORF">FSUBG_5917</name>
</gene>
<feature type="region of interest" description="Disordered" evidence="1">
    <location>
        <begin position="1"/>
        <end position="50"/>
    </location>
</feature>
<feature type="compositionally biased region" description="Basic residues" evidence="1">
    <location>
        <begin position="1"/>
        <end position="12"/>
    </location>
</feature>
<accession>A0A8H5PZF8</accession>
<evidence type="ECO:0000256" key="1">
    <source>
        <dbReference type="SAM" id="MobiDB-lite"/>
    </source>
</evidence>
<dbReference type="GeneID" id="59318783"/>
<dbReference type="Proteomes" id="UP000547976">
    <property type="component" value="Unassembled WGS sequence"/>
</dbReference>
<dbReference type="RefSeq" id="XP_036538490.1">
    <property type="nucleotide sequence ID" value="XM_036684065.1"/>
</dbReference>
<dbReference type="AlphaFoldDB" id="A0A8H5PZF8"/>